<gene>
    <name evidence="2" type="ORF">EDD54_1644</name>
</gene>
<protein>
    <submittedName>
        <fullName evidence="2">MarR family transcriptional regulator</fullName>
    </submittedName>
</protein>
<organism evidence="2 3">
    <name type="scientific">Oharaeibacter diazotrophicus</name>
    <dbReference type="NCBI Taxonomy" id="1920512"/>
    <lineage>
        <taxon>Bacteria</taxon>
        <taxon>Pseudomonadati</taxon>
        <taxon>Pseudomonadota</taxon>
        <taxon>Alphaproteobacteria</taxon>
        <taxon>Hyphomicrobiales</taxon>
        <taxon>Pleomorphomonadaceae</taxon>
        <taxon>Oharaeibacter</taxon>
    </lineage>
</organism>
<evidence type="ECO:0000313" key="2">
    <source>
        <dbReference type="EMBL" id="TDP87745.1"/>
    </source>
</evidence>
<evidence type="ECO:0000259" key="1">
    <source>
        <dbReference type="PROSITE" id="PS50995"/>
    </source>
</evidence>
<dbReference type="Pfam" id="PF12802">
    <property type="entry name" value="MarR_2"/>
    <property type="match status" value="1"/>
</dbReference>
<dbReference type="EMBL" id="SNXY01000006">
    <property type="protein sequence ID" value="TDP87745.1"/>
    <property type="molecule type" value="Genomic_DNA"/>
</dbReference>
<name>A0A4R6RNJ2_9HYPH</name>
<dbReference type="AlphaFoldDB" id="A0A4R6RNJ2"/>
<reference evidence="2 3" key="1">
    <citation type="submission" date="2019-03" db="EMBL/GenBank/DDBJ databases">
        <title>Genomic Encyclopedia of Type Strains, Phase IV (KMG-IV): sequencing the most valuable type-strain genomes for metagenomic binning, comparative biology and taxonomic classification.</title>
        <authorList>
            <person name="Goeker M."/>
        </authorList>
    </citation>
    <scope>NUCLEOTIDE SEQUENCE [LARGE SCALE GENOMIC DNA]</scope>
    <source>
        <strain evidence="2 3">DSM 102969</strain>
    </source>
</reference>
<comment type="caution">
    <text evidence="2">The sequence shown here is derived from an EMBL/GenBank/DDBJ whole genome shotgun (WGS) entry which is preliminary data.</text>
</comment>
<evidence type="ECO:0000313" key="3">
    <source>
        <dbReference type="Proteomes" id="UP000294547"/>
    </source>
</evidence>
<dbReference type="InterPro" id="IPR036388">
    <property type="entry name" value="WH-like_DNA-bd_sf"/>
</dbReference>
<dbReference type="RefSeq" id="WP_207620335.1">
    <property type="nucleotide sequence ID" value="NZ_BSPM01000008.1"/>
</dbReference>
<dbReference type="Gene3D" id="1.10.10.10">
    <property type="entry name" value="Winged helix-like DNA-binding domain superfamily/Winged helix DNA-binding domain"/>
    <property type="match status" value="1"/>
</dbReference>
<dbReference type="SMART" id="SM00347">
    <property type="entry name" value="HTH_MARR"/>
    <property type="match status" value="1"/>
</dbReference>
<dbReference type="InterPro" id="IPR000835">
    <property type="entry name" value="HTH_MarR-typ"/>
</dbReference>
<proteinExistence type="predicted"/>
<dbReference type="PANTHER" id="PTHR33164">
    <property type="entry name" value="TRANSCRIPTIONAL REGULATOR, MARR FAMILY"/>
    <property type="match status" value="1"/>
</dbReference>
<keyword evidence="3" id="KW-1185">Reference proteome</keyword>
<dbReference type="Proteomes" id="UP000294547">
    <property type="component" value="Unassembled WGS sequence"/>
</dbReference>
<dbReference type="GO" id="GO:0003700">
    <property type="term" value="F:DNA-binding transcription factor activity"/>
    <property type="evidence" value="ECO:0007669"/>
    <property type="project" value="InterPro"/>
</dbReference>
<dbReference type="PANTHER" id="PTHR33164:SF43">
    <property type="entry name" value="HTH-TYPE TRANSCRIPTIONAL REPRESSOR YETL"/>
    <property type="match status" value="1"/>
</dbReference>
<accession>A0A4R6RNJ2</accession>
<sequence length="155" mass="16391">MKKPEDVFSHPVDALVLEVFRLNGALLASGDALTRPLGLTSARWQVLGAVAGDGEGATVSRIARGMGLARQSVQRVVDDLADAGLVALEDNPHHKRARLVVLTDEGRRRFAAAGAAWTPVAELLAGLVPADDLAQTVLVLRRLRASLERDTEGGA</sequence>
<dbReference type="GO" id="GO:0006950">
    <property type="term" value="P:response to stress"/>
    <property type="evidence" value="ECO:0007669"/>
    <property type="project" value="TreeGrafter"/>
</dbReference>
<dbReference type="InterPro" id="IPR036390">
    <property type="entry name" value="WH_DNA-bd_sf"/>
</dbReference>
<feature type="domain" description="HTH marR-type" evidence="1">
    <location>
        <begin position="12"/>
        <end position="145"/>
    </location>
</feature>
<dbReference type="InterPro" id="IPR039422">
    <property type="entry name" value="MarR/SlyA-like"/>
</dbReference>
<dbReference type="SUPFAM" id="SSF46785">
    <property type="entry name" value="Winged helix' DNA-binding domain"/>
    <property type="match status" value="1"/>
</dbReference>
<dbReference type="PROSITE" id="PS50995">
    <property type="entry name" value="HTH_MARR_2"/>
    <property type="match status" value="1"/>
</dbReference>